<sequence length="61" mass="7510">MRLFNTDFFVKIFVLFFTLLFQRKIGAFFIFCFLFLKILVSLNNFPARMRVVVFRFFKEPK</sequence>
<reference evidence="2 3" key="1">
    <citation type="submission" date="2016-10" db="EMBL/GenBank/DDBJ databases">
        <title>Actinomyces aegypiusis sp. nov., isolated from the Aegypius monachus in Qinghai Tibet Plateau China.</title>
        <authorList>
            <person name="Wang Y."/>
        </authorList>
    </citation>
    <scope>NUCLEOTIDE SEQUENCE [LARGE SCALE GENOMIC DNA]</scope>
    <source>
        <strain evidence="2 3">VUL4_3</strain>
    </source>
</reference>
<organism evidence="2 3">
    <name type="scientific">Boudabousia tangfeifanii</name>
    <dbReference type="NCBI Taxonomy" id="1912795"/>
    <lineage>
        <taxon>Bacteria</taxon>
        <taxon>Bacillati</taxon>
        <taxon>Actinomycetota</taxon>
        <taxon>Actinomycetes</taxon>
        <taxon>Actinomycetales</taxon>
        <taxon>Actinomycetaceae</taxon>
        <taxon>Boudabousia</taxon>
    </lineage>
</organism>
<protein>
    <submittedName>
        <fullName evidence="2">Uncharacterized protein</fullName>
    </submittedName>
</protein>
<evidence type="ECO:0000313" key="3">
    <source>
        <dbReference type="Proteomes" id="UP000176288"/>
    </source>
</evidence>
<keyword evidence="1" id="KW-0812">Transmembrane</keyword>
<gene>
    <name evidence="2" type="ORF">BK816_06905</name>
</gene>
<accession>A0A1D9MLD1</accession>
<dbReference type="STRING" id="1912795.BK816_06905"/>
<evidence type="ECO:0000256" key="1">
    <source>
        <dbReference type="SAM" id="Phobius"/>
    </source>
</evidence>
<dbReference type="KEGG" id="avu:BK816_06905"/>
<dbReference type="AlphaFoldDB" id="A0A1D9MLD1"/>
<dbReference type="EMBL" id="CP017812">
    <property type="protein sequence ID" value="AOZ73048.1"/>
    <property type="molecule type" value="Genomic_DNA"/>
</dbReference>
<keyword evidence="3" id="KW-1185">Reference proteome</keyword>
<keyword evidence="1" id="KW-0472">Membrane</keyword>
<feature type="transmembrane region" description="Helical" evidence="1">
    <location>
        <begin position="12"/>
        <end position="40"/>
    </location>
</feature>
<name>A0A1D9MLD1_9ACTO</name>
<proteinExistence type="predicted"/>
<dbReference type="Proteomes" id="UP000176288">
    <property type="component" value="Chromosome"/>
</dbReference>
<keyword evidence="1" id="KW-1133">Transmembrane helix</keyword>
<evidence type="ECO:0000313" key="2">
    <source>
        <dbReference type="EMBL" id="AOZ73048.1"/>
    </source>
</evidence>